<reference evidence="1" key="2">
    <citation type="journal article" date="2015" name="Fish Shellfish Immunol.">
        <title>Early steps in the European eel (Anguilla anguilla)-Vibrio vulnificus interaction in the gills: Role of the RtxA13 toxin.</title>
        <authorList>
            <person name="Callol A."/>
            <person name="Pajuelo D."/>
            <person name="Ebbesson L."/>
            <person name="Teles M."/>
            <person name="MacKenzie S."/>
            <person name="Amaro C."/>
        </authorList>
    </citation>
    <scope>NUCLEOTIDE SEQUENCE</scope>
</reference>
<protein>
    <submittedName>
        <fullName evidence="1">Uncharacterized protein</fullName>
    </submittedName>
</protein>
<reference evidence="1" key="1">
    <citation type="submission" date="2014-11" db="EMBL/GenBank/DDBJ databases">
        <authorList>
            <person name="Amaro Gonzalez C."/>
        </authorList>
    </citation>
    <scope>NUCLEOTIDE SEQUENCE</scope>
</reference>
<evidence type="ECO:0000313" key="1">
    <source>
        <dbReference type="EMBL" id="JAH10427.1"/>
    </source>
</evidence>
<dbReference type="AlphaFoldDB" id="A0A0E9Q1N7"/>
<accession>A0A0E9Q1N7</accession>
<proteinExistence type="predicted"/>
<sequence>MFSKKRPKSKFSLAAIYLQIHMGK</sequence>
<organism evidence="1">
    <name type="scientific">Anguilla anguilla</name>
    <name type="common">European freshwater eel</name>
    <name type="synonym">Muraena anguilla</name>
    <dbReference type="NCBI Taxonomy" id="7936"/>
    <lineage>
        <taxon>Eukaryota</taxon>
        <taxon>Metazoa</taxon>
        <taxon>Chordata</taxon>
        <taxon>Craniata</taxon>
        <taxon>Vertebrata</taxon>
        <taxon>Euteleostomi</taxon>
        <taxon>Actinopterygii</taxon>
        <taxon>Neopterygii</taxon>
        <taxon>Teleostei</taxon>
        <taxon>Anguilliformes</taxon>
        <taxon>Anguillidae</taxon>
        <taxon>Anguilla</taxon>
    </lineage>
</organism>
<dbReference type="EMBL" id="GBXM01098150">
    <property type="protein sequence ID" value="JAH10427.1"/>
    <property type="molecule type" value="Transcribed_RNA"/>
</dbReference>
<name>A0A0E9Q1N7_ANGAN</name>